<dbReference type="GO" id="GO:0008270">
    <property type="term" value="F:zinc ion binding"/>
    <property type="evidence" value="ECO:0007669"/>
    <property type="project" value="UniProtKB-KW"/>
</dbReference>
<dbReference type="SMART" id="SM00343">
    <property type="entry name" value="ZnF_C2HC"/>
    <property type="match status" value="1"/>
</dbReference>
<evidence type="ECO:0000256" key="1">
    <source>
        <dbReference type="PROSITE-ProRule" id="PRU00047"/>
    </source>
</evidence>
<proteinExistence type="predicted"/>
<reference evidence="3" key="2">
    <citation type="submission" date="2025-08" db="UniProtKB">
        <authorList>
            <consortium name="Ensembl"/>
        </authorList>
    </citation>
    <scope>IDENTIFICATION</scope>
</reference>
<keyword evidence="4" id="KW-1185">Reference proteome</keyword>
<organism evidence="3 4">
    <name type="scientific">Salarias fasciatus</name>
    <name type="common">Jewelled blenny</name>
    <name type="synonym">Blennius fasciatus</name>
    <dbReference type="NCBI Taxonomy" id="181472"/>
    <lineage>
        <taxon>Eukaryota</taxon>
        <taxon>Metazoa</taxon>
        <taxon>Chordata</taxon>
        <taxon>Craniata</taxon>
        <taxon>Vertebrata</taxon>
        <taxon>Euteleostomi</taxon>
        <taxon>Actinopterygii</taxon>
        <taxon>Neopterygii</taxon>
        <taxon>Teleostei</taxon>
        <taxon>Neoteleostei</taxon>
        <taxon>Acanthomorphata</taxon>
        <taxon>Ovalentaria</taxon>
        <taxon>Blenniimorphae</taxon>
        <taxon>Blenniiformes</taxon>
        <taxon>Blennioidei</taxon>
        <taxon>Blenniidae</taxon>
        <taxon>Salariinae</taxon>
        <taxon>Salarias</taxon>
    </lineage>
</organism>
<dbReference type="Gene3D" id="4.10.60.10">
    <property type="entry name" value="Zinc finger, CCHC-type"/>
    <property type="match status" value="1"/>
</dbReference>
<dbReference type="Pfam" id="PF00098">
    <property type="entry name" value="zf-CCHC"/>
    <property type="match status" value="1"/>
</dbReference>
<keyword evidence="1" id="KW-0862">Zinc</keyword>
<dbReference type="GO" id="GO:0003676">
    <property type="term" value="F:nucleic acid binding"/>
    <property type="evidence" value="ECO:0007669"/>
    <property type="project" value="InterPro"/>
</dbReference>
<evidence type="ECO:0000259" key="2">
    <source>
        <dbReference type="PROSITE" id="PS50158"/>
    </source>
</evidence>
<name>A0A672HDY1_SALFA</name>
<evidence type="ECO:0000313" key="4">
    <source>
        <dbReference type="Proteomes" id="UP000472267"/>
    </source>
</evidence>
<dbReference type="InterPro" id="IPR036875">
    <property type="entry name" value="Znf_CCHC_sf"/>
</dbReference>
<feature type="domain" description="CCHC-type" evidence="2">
    <location>
        <begin position="8"/>
        <end position="22"/>
    </location>
</feature>
<dbReference type="PROSITE" id="PS50158">
    <property type="entry name" value="ZF_CCHC"/>
    <property type="match status" value="1"/>
</dbReference>
<reference evidence="3" key="3">
    <citation type="submission" date="2025-09" db="UniProtKB">
        <authorList>
            <consortium name="Ensembl"/>
        </authorList>
    </citation>
    <scope>IDENTIFICATION</scope>
</reference>
<reference evidence="3" key="1">
    <citation type="submission" date="2019-06" db="EMBL/GenBank/DDBJ databases">
        <authorList>
            <consortium name="Wellcome Sanger Institute Data Sharing"/>
        </authorList>
    </citation>
    <scope>NUCLEOTIDE SEQUENCE [LARGE SCALE GENOMIC DNA]</scope>
</reference>
<keyword evidence="1" id="KW-0479">Metal-binding</keyword>
<protein>
    <recommendedName>
        <fullName evidence="2">CCHC-type domain-containing protein</fullName>
    </recommendedName>
</protein>
<dbReference type="InterPro" id="IPR001878">
    <property type="entry name" value="Znf_CCHC"/>
</dbReference>
<dbReference type="InParanoid" id="A0A672HDY1"/>
<dbReference type="SUPFAM" id="SSF57756">
    <property type="entry name" value="Retrovirus zinc finger-like domains"/>
    <property type="match status" value="1"/>
</dbReference>
<dbReference type="Proteomes" id="UP000472267">
    <property type="component" value="Chromosome 10"/>
</dbReference>
<keyword evidence="1" id="KW-0863">Zinc-finger</keyword>
<sequence length="57" mass="6174">MSRRSDCCYRCGEPGHIARNCPAPAPRARARLPSPRLPSKAAGLYLTCQLESEGCQA</sequence>
<accession>A0A672HDY1</accession>
<dbReference type="Ensembl" id="ENSSFAT00005028471.1">
    <property type="protein sequence ID" value="ENSSFAP00005027426.1"/>
    <property type="gene ID" value="ENSSFAG00005014004.1"/>
</dbReference>
<evidence type="ECO:0000313" key="3">
    <source>
        <dbReference type="Ensembl" id="ENSSFAP00005027426.1"/>
    </source>
</evidence>
<dbReference type="AlphaFoldDB" id="A0A672HDY1"/>